<dbReference type="EMBL" id="JACIEB010000006">
    <property type="protein sequence ID" value="MBB3982871.1"/>
    <property type="molecule type" value="Genomic_DNA"/>
</dbReference>
<keyword evidence="10" id="KW-1185">Reference proteome</keyword>
<dbReference type="Gene3D" id="3.20.20.190">
    <property type="entry name" value="Phosphatidylinositol (PI) phosphodiesterase"/>
    <property type="match status" value="1"/>
</dbReference>
<reference evidence="9 10" key="1">
    <citation type="submission" date="2020-08" db="EMBL/GenBank/DDBJ databases">
        <title>Genomic Encyclopedia of Type Strains, Phase IV (KMG-IV): sequencing the most valuable type-strain genomes for metagenomic binning, comparative biology and taxonomic classification.</title>
        <authorList>
            <person name="Goeker M."/>
        </authorList>
    </citation>
    <scope>NUCLEOTIDE SEQUENCE [LARGE SCALE GENOMIC DNA]</scope>
    <source>
        <strain evidence="9 10">DSM 29348</strain>
    </source>
</reference>
<dbReference type="Pfam" id="PF03009">
    <property type="entry name" value="GDPD"/>
    <property type="match status" value="1"/>
</dbReference>
<name>A0A7W6DK69_9SPHN</name>
<protein>
    <recommendedName>
        <fullName evidence="2">glycerophosphodiester phosphodiesterase</fullName>
        <ecNumber evidence="2">3.1.4.46</ecNumber>
    </recommendedName>
</protein>
<feature type="signal peptide" evidence="7">
    <location>
        <begin position="1"/>
        <end position="26"/>
    </location>
</feature>
<accession>A0A7W6DK69</accession>
<sequence length="345" mass="38070">MIGRALFRRALIAIMALGMTQATAFAEPLIIAHRGASGERPEHTLAAYERAIDQGADYIEPDLVLTRDGVLVARHENEIGGTTDVADHPEFADRKTTKTIDGQMMTGWFTEDFTLTELRTLRARERLPQLRPTNVRFDDLYLIPTFEEILKLVRAKEAEAGRRIGIYPETKHPSYFAGIGLPHQGPLLELLNRFGYMTEVDPVFIQSFEVGNLRAIRAMSRLRLIQLVDAEGGPADLPATRYADMLTPQGLADIAAYADGIGPAASMVWTPQGATMLVSDAHTAGLQVHVWTLRMENAFLPPPFQRLDDREGRGDFAGYVRSVVQTGVDAIFSDFPGQARAALAP</sequence>
<dbReference type="EC" id="3.1.4.46" evidence="2"/>
<comment type="catalytic activity">
    <reaction evidence="6">
        <text>a sn-glycero-3-phosphodiester + H2O = an alcohol + sn-glycerol 3-phosphate + H(+)</text>
        <dbReference type="Rhea" id="RHEA:12969"/>
        <dbReference type="ChEBI" id="CHEBI:15377"/>
        <dbReference type="ChEBI" id="CHEBI:15378"/>
        <dbReference type="ChEBI" id="CHEBI:30879"/>
        <dbReference type="ChEBI" id="CHEBI:57597"/>
        <dbReference type="ChEBI" id="CHEBI:83408"/>
        <dbReference type="EC" id="3.1.4.46"/>
    </reaction>
</comment>
<evidence type="ECO:0000313" key="9">
    <source>
        <dbReference type="EMBL" id="MBB3982871.1"/>
    </source>
</evidence>
<comment type="similarity">
    <text evidence="1">Belongs to the glycerophosphoryl diester phosphodiesterase family.</text>
</comment>
<dbReference type="SUPFAM" id="SSF51695">
    <property type="entry name" value="PLC-like phosphodiesterases"/>
    <property type="match status" value="1"/>
</dbReference>
<feature type="domain" description="GP-PDE" evidence="8">
    <location>
        <begin position="28"/>
        <end position="343"/>
    </location>
</feature>
<evidence type="ECO:0000256" key="1">
    <source>
        <dbReference type="ARBA" id="ARBA00007277"/>
    </source>
</evidence>
<gene>
    <name evidence="9" type="ORF">GGR44_002551</name>
</gene>
<dbReference type="CDD" id="cd08602">
    <property type="entry name" value="GDPD_ScGlpQ1_like"/>
    <property type="match status" value="1"/>
</dbReference>
<evidence type="ECO:0000256" key="7">
    <source>
        <dbReference type="SAM" id="SignalP"/>
    </source>
</evidence>
<evidence type="ECO:0000256" key="5">
    <source>
        <dbReference type="ARBA" id="ARBA00022801"/>
    </source>
</evidence>
<keyword evidence="4" id="KW-0319">Glycerol metabolism</keyword>
<evidence type="ECO:0000313" key="10">
    <source>
        <dbReference type="Proteomes" id="UP000552757"/>
    </source>
</evidence>
<dbReference type="AlphaFoldDB" id="A0A7W6DK69"/>
<dbReference type="GO" id="GO:0006071">
    <property type="term" value="P:glycerol metabolic process"/>
    <property type="evidence" value="ECO:0007669"/>
    <property type="project" value="UniProtKB-KW"/>
</dbReference>
<keyword evidence="5 9" id="KW-0378">Hydrolase</keyword>
<dbReference type="PANTHER" id="PTHR43620">
    <property type="entry name" value="GLYCEROPHOSPHORYL DIESTER PHOSPHODIESTERASE"/>
    <property type="match status" value="1"/>
</dbReference>
<feature type="chain" id="PRO_5030804101" description="glycerophosphodiester phosphodiesterase" evidence="7">
    <location>
        <begin position="27"/>
        <end position="345"/>
    </location>
</feature>
<dbReference type="PROSITE" id="PS51704">
    <property type="entry name" value="GP_PDE"/>
    <property type="match status" value="1"/>
</dbReference>
<evidence type="ECO:0000256" key="2">
    <source>
        <dbReference type="ARBA" id="ARBA00012247"/>
    </source>
</evidence>
<keyword evidence="3 7" id="KW-0732">Signal</keyword>
<proteinExistence type="inferred from homology"/>
<evidence type="ECO:0000259" key="8">
    <source>
        <dbReference type="PROSITE" id="PS51704"/>
    </source>
</evidence>
<dbReference type="PANTHER" id="PTHR43620:SF7">
    <property type="entry name" value="GLYCEROPHOSPHODIESTER PHOSPHODIESTERASE GDPD5-RELATED"/>
    <property type="match status" value="1"/>
</dbReference>
<dbReference type="GO" id="GO:0008889">
    <property type="term" value="F:glycerophosphodiester phosphodiesterase activity"/>
    <property type="evidence" value="ECO:0007669"/>
    <property type="project" value="UniProtKB-EC"/>
</dbReference>
<dbReference type="InterPro" id="IPR017946">
    <property type="entry name" value="PLC-like_Pdiesterase_TIM-brl"/>
</dbReference>
<dbReference type="GO" id="GO:0042597">
    <property type="term" value="C:periplasmic space"/>
    <property type="evidence" value="ECO:0007669"/>
    <property type="project" value="TreeGrafter"/>
</dbReference>
<comment type="caution">
    <text evidence="9">The sequence shown here is derived from an EMBL/GenBank/DDBJ whole genome shotgun (WGS) entry which is preliminary data.</text>
</comment>
<evidence type="ECO:0000256" key="4">
    <source>
        <dbReference type="ARBA" id="ARBA00022798"/>
    </source>
</evidence>
<evidence type="ECO:0000256" key="3">
    <source>
        <dbReference type="ARBA" id="ARBA00022729"/>
    </source>
</evidence>
<evidence type="ECO:0000256" key="6">
    <source>
        <dbReference type="ARBA" id="ARBA00047512"/>
    </source>
</evidence>
<dbReference type="GO" id="GO:0006629">
    <property type="term" value="P:lipid metabolic process"/>
    <property type="evidence" value="ECO:0007669"/>
    <property type="project" value="InterPro"/>
</dbReference>
<dbReference type="RefSeq" id="WP_425511320.1">
    <property type="nucleotide sequence ID" value="NZ_JACIEB010000006.1"/>
</dbReference>
<dbReference type="Proteomes" id="UP000552757">
    <property type="component" value="Unassembled WGS sequence"/>
</dbReference>
<dbReference type="InterPro" id="IPR030395">
    <property type="entry name" value="GP_PDE_dom"/>
</dbReference>
<organism evidence="9 10">
    <name type="scientific">Sphingobium fontiphilum</name>
    <dbReference type="NCBI Taxonomy" id="944425"/>
    <lineage>
        <taxon>Bacteria</taxon>
        <taxon>Pseudomonadati</taxon>
        <taxon>Pseudomonadota</taxon>
        <taxon>Alphaproteobacteria</taxon>
        <taxon>Sphingomonadales</taxon>
        <taxon>Sphingomonadaceae</taxon>
        <taxon>Sphingobium</taxon>
    </lineage>
</organism>